<proteinExistence type="predicted"/>
<dbReference type="OrthoDB" id="10411638at2759"/>
<organism evidence="2 3">
    <name type="scientific">Onchocerca flexuosa</name>
    <dbReference type="NCBI Taxonomy" id="387005"/>
    <lineage>
        <taxon>Eukaryota</taxon>
        <taxon>Metazoa</taxon>
        <taxon>Ecdysozoa</taxon>
        <taxon>Nematoda</taxon>
        <taxon>Chromadorea</taxon>
        <taxon>Rhabditida</taxon>
        <taxon>Spirurina</taxon>
        <taxon>Spiruromorpha</taxon>
        <taxon>Filarioidea</taxon>
        <taxon>Onchocercidae</taxon>
        <taxon>Onchocerca</taxon>
    </lineage>
</organism>
<feature type="region of interest" description="Disordered" evidence="1">
    <location>
        <begin position="1"/>
        <end position="30"/>
    </location>
</feature>
<evidence type="ECO:0000313" key="3">
    <source>
        <dbReference type="Proteomes" id="UP000242913"/>
    </source>
</evidence>
<gene>
    <name evidence="2" type="ORF">X798_00705</name>
</gene>
<evidence type="ECO:0000313" key="2">
    <source>
        <dbReference type="EMBL" id="OZC12184.1"/>
    </source>
</evidence>
<protein>
    <submittedName>
        <fullName evidence="2">Uncharacterized protein</fullName>
    </submittedName>
</protein>
<accession>A0A238C493</accession>
<dbReference type="EMBL" id="KZ269978">
    <property type="protein sequence ID" value="OZC12184.1"/>
    <property type="molecule type" value="Genomic_DNA"/>
</dbReference>
<keyword evidence="3" id="KW-1185">Reference proteome</keyword>
<dbReference type="Proteomes" id="UP000242913">
    <property type="component" value="Unassembled WGS sequence"/>
</dbReference>
<feature type="compositionally biased region" description="Polar residues" evidence="1">
    <location>
        <begin position="1"/>
        <end position="14"/>
    </location>
</feature>
<name>A0A238C493_9BILA</name>
<evidence type="ECO:0000256" key="1">
    <source>
        <dbReference type="SAM" id="MobiDB-lite"/>
    </source>
</evidence>
<dbReference type="AlphaFoldDB" id="A0A238C493"/>
<reference evidence="2 3" key="1">
    <citation type="submission" date="2015-12" db="EMBL/GenBank/DDBJ databases">
        <title>Draft genome of the nematode, Onchocerca flexuosa.</title>
        <authorList>
            <person name="Mitreva M."/>
        </authorList>
    </citation>
    <scope>NUCLEOTIDE SEQUENCE [LARGE SCALE GENOMIC DNA]</scope>
    <source>
        <strain evidence="2">Red Deer</strain>
    </source>
</reference>
<sequence length="94" mass="10643">MTIIQTTDAPTPSSIDDGRETRGDSQSGGAIVDDIANKTCMCINGRNNTLKRWYQMYRKEMEAVVSWRNGSNVTMNRSNAYHVLYIYTDIGIIF</sequence>